<protein>
    <submittedName>
        <fullName evidence="2">Glycosyl transferase family 2</fullName>
    </submittedName>
</protein>
<dbReference type="GO" id="GO:0016758">
    <property type="term" value="F:hexosyltransferase activity"/>
    <property type="evidence" value="ECO:0007669"/>
    <property type="project" value="UniProtKB-ARBA"/>
</dbReference>
<dbReference type="PANTHER" id="PTHR22916:SF3">
    <property type="entry name" value="UDP-GLCNAC:BETAGAL BETA-1,3-N-ACETYLGLUCOSAMINYLTRANSFERASE-LIKE PROTEIN 1"/>
    <property type="match status" value="1"/>
</dbReference>
<evidence type="ECO:0000313" key="2">
    <source>
        <dbReference type="EMBL" id="SFR45123.1"/>
    </source>
</evidence>
<name>A0A1I6GS91_9GAMM</name>
<dbReference type="InterPro" id="IPR001173">
    <property type="entry name" value="Glyco_trans_2-like"/>
</dbReference>
<feature type="domain" description="Glycosyltransferase 2-like" evidence="1">
    <location>
        <begin position="5"/>
        <end position="131"/>
    </location>
</feature>
<organism evidence="2 3">
    <name type="scientific">Pseudidiomarina maritima</name>
    <dbReference type="NCBI Taxonomy" id="519453"/>
    <lineage>
        <taxon>Bacteria</taxon>
        <taxon>Pseudomonadati</taxon>
        <taxon>Pseudomonadota</taxon>
        <taxon>Gammaproteobacteria</taxon>
        <taxon>Alteromonadales</taxon>
        <taxon>Idiomarinaceae</taxon>
        <taxon>Pseudidiomarina</taxon>
    </lineage>
</organism>
<evidence type="ECO:0000259" key="1">
    <source>
        <dbReference type="Pfam" id="PF00535"/>
    </source>
</evidence>
<evidence type="ECO:0000313" key="3">
    <source>
        <dbReference type="Proteomes" id="UP000199424"/>
    </source>
</evidence>
<proteinExistence type="predicted"/>
<dbReference type="EMBL" id="FOYU01000001">
    <property type="protein sequence ID" value="SFR45123.1"/>
    <property type="molecule type" value="Genomic_DNA"/>
</dbReference>
<keyword evidence="2" id="KW-0808">Transferase</keyword>
<dbReference type="Pfam" id="PF00535">
    <property type="entry name" value="Glycos_transf_2"/>
    <property type="match status" value="1"/>
</dbReference>
<dbReference type="AlphaFoldDB" id="A0A1I6GS91"/>
<gene>
    <name evidence="2" type="ORF">SAMN04488070_1157</name>
</gene>
<dbReference type="Proteomes" id="UP000199424">
    <property type="component" value="Unassembled WGS sequence"/>
</dbReference>
<sequence length="248" mass="28168">MALVSIVTPAFNASKSIAKTVASVQAQSYSDWEMIIVDDCSKDGTYQLALDLSQQDERIKVHQLKTNQGAAAARNFAIEQAKGRYIAFLDSDDRWLPKKLETQLGYMENNNVAFVCSGYDVVNVDGTKIAEFMPPKRASYYDLLRTCSVGCLTAMYDTQVFGKVMMPLIKRRQDYGLWLELLRKGGECHGIQEVLAQYSIGGGSLSQNKFKAARYQWYVYRQVEKLPLLRSCYYFVTYCVNGLLKYRN</sequence>
<accession>A0A1I6GS91</accession>
<dbReference type="CDD" id="cd00761">
    <property type="entry name" value="Glyco_tranf_GTA_type"/>
    <property type="match status" value="1"/>
</dbReference>
<keyword evidence="3" id="KW-1185">Reference proteome</keyword>
<reference evidence="3" key="1">
    <citation type="submission" date="2016-10" db="EMBL/GenBank/DDBJ databases">
        <authorList>
            <person name="Varghese N."/>
            <person name="Submissions S."/>
        </authorList>
    </citation>
    <scope>NUCLEOTIDE SEQUENCE [LARGE SCALE GENOMIC DNA]</scope>
    <source>
        <strain evidence="3">CGMCC 1.7285</strain>
    </source>
</reference>
<dbReference type="SUPFAM" id="SSF53448">
    <property type="entry name" value="Nucleotide-diphospho-sugar transferases"/>
    <property type="match status" value="1"/>
</dbReference>
<dbReference type="InterPro" id="IPR029044">
    <property type="entry name" value="Nucleotide-diphossugar_trans"/>
</dbReference>
<dbReference type="Gene3D" id="3.90.550.10">
    <property type="entry name" value="Spore Coat Polysaccharide Biosynthesis Protein SpsA, Chain A"/>
    <property type="match status" value="1"/>
</dbReference>
<dbReference type="PANTHER" id="PTHR22916">
    <property type="entry name" value="GLYCOSYLTRANSFERASE"/>
    <property type="match status" value="1"/>
</dbReference>